<feature type="region of interest" description="Disordered" evidence="1">
    <location>
        <begin position="44"/>
        <end position="148"/>
    </location>
</feature>
<gene>
    <name evidence="2" type="ORF">A21D_02025</name>
</gene>
<evidence type="ECO:0000256" key="1">
    <source>
        <dbReference type="SAM" id="MobiDB-lite"/>
    </source>
</evidence>
<evidence type="ECO:0000313" key="3">
    <source>
        <dbReference type="Proteomes" id="UP000234237"/>
    </source>
</evidence>
<dbReference type="Proteomes" id="UP000234237">
    <property type="component" value="Chromosome"/>
</dbReference>
<organism evidence="2 3">
    <name type="scientific">Virgibacillus dokdonensis</name>
    <dbReference type="NCBI Taxonomy" id="302167"/>
    <lineage>
        <taxon>Bacteria</taxon>
        <taxon>Bacillati</taxon>
        <taxon>Bacillota</taxon>
        <taxon>Bacilli</taxon>
        <taxon>Bacillales</taxon>
        <taxon>Bacillaceae</taxon>
        <taxon>Virgibacillus</taxon>
    </lineage>
</organism>
<feature type="compositionally biased region" description="Polar residues" evidence="1">
    <location>
        <begin position="73"/>
        <end position="105"/>
    </location>
</feature>
<evidence type="ECO:0008006" key="4">
    <source>
        <dbReference type="Google" id="ProtNLM"/>
    </source>
</evidence>
<protein>
    <recommendedName>
        <fullName evidence="4">YppG-like protein</fullName>
    </recommendedName>
</protein>
<evidence type="ECO:0000313" key="2">
    <source>
        <dbReference type="EMBL" id="AUJ25106.1"/>
    </source>
</evidence>
<dbReference type="KEGG" id="vpn:A21D_02025"/>
<feature type="compositionally biased region" description="Low complexity" evidence="1">
    <location>
        <begin position="117"/>
        <end position="132"/>
    </location>
</feature>
<accession>A0A2K9IZL9</accession>
<dbReference type="AlphaFoldDB" id="A0A2K9IZL9"/>
<dbReference type="STRING" id="302167.GCA_900166595_00751"/>
<name>A0A2K9IZL9_9BACI</name>
<sequence>MYYRPYFNYREVYDERPDPFATANMGASIHSQPYLSPPYQSPYDSFAKPQQPMSWPESKFQTSQQHMYHGWNGQPSPQGMHQGLNGQPSPQGMHQGLNGQPSPQGMQEGLNGQPPLQSMQQMGMQSSQNMEQEANMQQTQQSTAPGQSFDLDKMLSTVGQLANTYHQVSPIVKQFGSLIKTFR</sequence>
<proteinExistence type="predicted"/>
<reference evidence="3" key="1">
    <citation type="submission" date="2016-11" db="EMBL/GenBank/DDBJ databases">
        <title>Complete genome sequence of Virgibacillus pantothenticus 21D, a halophilic bacterium isolated from the deep hypersaline anoxic basin Discovery in the Mediterranean Sea.</title>
        <authorList>
            <person name="Zeaiter Z."/>
            <person name="Booth J.M."/>
            <person name="Prosdocimi E.M."/>
            <person name="Mapelli F."/>
            <person name="Fusi M."/>
            <person name="Daffonchio D."/>
            <person name="Borin S."/>
            <person name="Crotti E."/>
        </authorList>
    </citation>
    <scope>NUCLEOTIDE SEQUENCE [LARGE SCALE GENOMIC DNA]</scope>
    <source>
        <strain evidence="3">21D</strain>
    </source>
</reference>
<feature type="compositionally biased region" description="Polar residues" evidence="1">
    <location>
        <begin position="134"/>
        <end position="146"/>
    </location>
</feature>
<dbReference type="RefSeq" id="WP_101933369.1">
    <property type="nucleotide sequence ID" value="NZ_CP018622.1"/>
</dbReference>
<dbReference type="EMBL" id="CP018622">
    <property type="protein sequence ID" value="AUJ25106.1"/>
    <property type="molecule type" value="Genomic_DNA"/>
</dbReference>